<dbReference type="PROSITE" id="PS50600">
    <property type="entry name" value="ULP_PROTEASE"/>
    <property type="match status" value="1"/>
</dbReference>
<gene>
    <name evidence="5" type="ORF">RND81_07G031700</name>
</gene>
<evidence type="ECO:0000259" key="4">
    <source>
        <dbReference type="PROSITE" id="PS50600"/>
    </source>
</evidence>
<dbReference type="AlphaFoldDB" id="A0AAW1JQM3"/>
<dbReference type="SUPFAM" id="SSF54001">
    <property type="entry name" value="Cysteine proteinases"/>
    <property type="match status" value="1"/>
</dbReference>
<dbReference type="GO" id="GO:0008234">
    <property type="term" value="F:cysteine-type peptidase activity"/>
    <property type="evidence" value="ECO:0007669"/>
    <property type="project" value="InterPro"/>
</dbReference>
<evidence type="ECO:0000313" key="5">
    <source>
        <dbReference type="EMBL" id="KAK9705071.1"/>
    </source>
</evidence>
<evidence type="ECO:0000256" key="1">
    <source>
        <dbReference type="ARBA" id="ARBA00005234"/>
    </source>
</evidence>
<dbReference type="InterPro" id="IPR038765">
    <property type="entry name" value="Papain-like_cys_pep_sf"/>
</dbReference>
<comment type="similarity">
    <text evidence="1">Belongs to the peptidase C48 family.</text>
</comment>
<proteinExistence type="inferred from homology"/>
<dbReference type="GO" id="GO:0006508">
    <property type="term" value="P:proteolysis"/>
    <property type="evidence" value="ECO:0007669"/>
    <property type="project" value="UniProtKB-KW"/>
</dbReference>
<dbReference type="Gene3D" id="3.40.395.10">
    <property type="entry name" value="Adenoviral Proteinase, Chain A"/>
    <property type="match status" value="1"/>
</dbReference>
<keyword evidence="6" id="KW-1185">Reference proteome</keyword>
<accession>A0AAW1JQM3</accession>
<dbReference type="PANTHER" id="PTHR33018:SF34">
    <property type="entry name" value="OS02G0472350 PROTEIN"/>
    <property type="match status" value="1"/>
</dbReference>
<evidence type="ECO:0000256" key="3">
    <source>
        <dbReference type="ARBA" id="ARBA00022801"/>
    </source>
</evidence>
<sequence length="161" mass="19084">MSQVGENEKVDVVNYVECSLLQMGNVEIVLVPFCKEMHWMLLIICPLIHEAYFCDPMTTTTRDTSFKHVLQMRSAFRGFKAYGGRTLRGVLSLKWSNIVCHQQEGSTECGYYVMRYMLDMVRRYRSIKDKDKWFSSTVAYTRDEINEVRQLWADHFMENYF</sequence>
<keyword evidence="3" id="KW-0378">Hydrolase</keyword>
<evidence type="ECO:0000256" key="2">
    <source>
        <dbReference type="ARBA" id="ARBA00022670"/>
    </source>
</evidence>
<dbReference type="Proteomes" id="UP001443914">
    <property type="component" value="Unassembled WGS sequence"/>
</dbReference>
<name>A0AAW1JQM3_SAPOF</name>
<protein>
    <recommendedName>
        <fullName evidence="4">Ubiquitin-like protease family profile domain-containing protein</fullName>
    </recommendedName>
</protein>
<dbReference type="EMBL" id="JBDFQZ010000007">
    <property type="protein sequence ID" value="KAK9705071.1"/>
    <property type="molecule type" value="Genomic_DNA"/>
</dbReference>
<organism evidence="5 6">
    <name type="scientific">Saponaria officinalis</name>
    <name type="common">Common soapwort</name>
    <name type="synonym">Lychnis saponaria</name>
    <dbReference type="NCBI Taxonomy" id="3572"/>
    <lineage>
        <taxon>Eukaryota</taxon>
        <taxon>Viridiplantae</taxon>
        <taxon>Streptophyta</taxon>
        <taxon>Embryophyta</taxon>
        <taxon>Tracheophyta</taxon>
        <taxon>Spermatophyta</taxon>
        <taxon>Magnoliopsida</taxon>
        <taxon>eudicotyledons</taxon>
        <taxon>Gunneridae</taxon>
        <taxon>Pentapetalae</taxon>
        <taxon>Caryophyllales</taxon>
        <taxon>Caryophyllaceae</taxon>
        <taxon>Caryophylleae</taxon>
        <taxon>Saponaria</taxon>
    </lineage>
</organism>
<reference evidence="5" key="1">
    <citation type="submission" date="2024-03" db="EMBL/GenBank/DDBJ databases">
        <title>WGS assembly of Saponaria officinalis var. Norfolk2.</title>
        <authorList>
            <person name="Jenkins J."/>
            <person name="Shu S."/>
            <person name="Grimwood J."/>
            <person name="Barry K."/>
            <person name="Goodstein D."/>
            <person name="Schmutz J."/>
            <person name="Leebens-Mack J."/>
            <person name="Osbourn A."/>
        </authorList>
    </citation>
    <scope>NUCLEOTIDE SEQUENCE [LARGE SCALE GENOMIC DNA]</scope>
    <source>
        <strain evidence="5">JIC</strain>
    </source>
</reference>
<evidence type="ECO:0000313" key="6">
    <source>
        <dbReference type="Proteomes" id="UP001443914"/>
    </source>
</evidence>
<dbReference type="InterPro" id="IPR003653">
    <property type="entry name" value="Peptidase_C48_C"/>
</dbReference>
<feature type="domain" description="Ubiquitin-like protease family profile" evidence="4">
    <location>
        <begin position="1"/>
        <end position="120"/>
    </location>
</feature>
<dbReference type="Pfam" id="PF02902">
    <property type="entry name" value="Peptidase_C48"/>
    <property type="match status" value="1"/>
</dbReference>
<comment type="caution">
    <text evidence="5">The sequence shown here is derived from an EMBL/GenBank/DDBJ whole genome shotgun (WGS) entry which is preliminary data.</text>
</comment>
<keyword evidence="2" id="KW-0645">Protease</keyword>
<dbReference type="PANTHER" id="PTHR33018">
    <property type="entry name" value="OS10G0338966 PROTEIN-RELATED"/>
    <property type="match status" value="1"/>
</dbReference>